<dbReference type="OrthoDB" id="268218at2"/>
<sequence>MSIPSHSFFIDSADLAMAPSLPAGAVSVTAADLPEAARPLLDHERGMTATLEAAWDERMALEVLDAHEVGECLARTVLLYGADSGRPVELGRIVIHLPSLPESIHEPVRGGILPFGTLLAQAGVAFRSRPDGFFRIPASAPDLAALPALAGCAGELFGRTGRVTRLDGTLLAEVTEILTALPARD</sequence>
<dbReference type="eggNOG" id="COG3161">
    <property type="taxonomic scope" value="Bacteria"/>
</dbReference>
<accession>B6ISV2</accession>
<dbReference type="HOGENOM" id="CLU_1460202_0_0_5"/>
<dbReference type="Proteomes" id="UP000001591">
    <property type="component" value="Chromosome"/>
</dbReference>
<organism evidence="1 2">
    <name type="scientific">Rhodospirillum centenum (strain ATCC 51521 / SW)</name>
    <dbReference type="NCBI Taxonomy" id="414684"/>
    <lineage>
        <taxon>Bacteria</taxon>
        <taxon>Pseudomonadati</taxon>
        <taxon>Pseudomonadota</taxon>
        <taxon>Alphaproteobacteria</taxon>
        <taxon>Rhodospirillales</taxon>
        <taxon>Rhodospirillaceae</taxon>
        <taxon>Rhodospirillum</taxon>
    </lineage>
</organism>
<dbReference type="EMBL" id="CP000613">
    <property type="protein sequence ID" value="ACI98623.1"/>
    <property type="molecule type" value="Genomic_DNA"/>
</dbReference>
<name>B6ISV2_RHOCS</name>
<protein>
    <submittedName>
        <fullName evidence="1">Uncharacterized protein</fullName>
    </submittedName>
</protein>
<reference evidence="1 2" key="1">
    <citation type="journal article" date="2010" name="BMC Genomics">
        <title>Metabolic flexibility revealed in the genome of the cyst-forming alpha-1 proteobacterium Rhodospirillum centenum.</title>
        <authorList>
            <person name="Lu Y.K."/>
            <person name="Marden J."/>
            <person name="Han M."/>
            <person name="Swingley W.D."/>
            <person name="Mastrian S.D."/>
            <person name="Chowdhury S.R."/>
            <person name="Hao J."/>
            <person name="Helmy T."/>
            <person name="Kim S."/>
            <person name="Kurdoglu A.A."/>
            <person name="Matthies H.J."/>
            <person name="Rollo D."/>
            <person name="Stothard P."/>
            <person name="Blankenship R.E."/>
            <person name="Bauer C.E."/>
            <person name="Touchman J.W."/>
        </authorList>
    </citation>
    <scope>NUCLEOTIDE SEQUENCE [LARGE SCALE GENOMIC DNA]</scope>
    <source>
        <strain evidence="2">ATCC 51521 / SW</strain>
    </source>
</reference>
<dbReference type="InterPro" id="IPR028978">
    <property type="entry name" value="Chorismate_lyase_/UTRA_dom_sf"/>
</dbReference>
<dbReference type="RefSeq" id="WP_012566411.1">
    <property type="nucleotide sequence ID" value="NC_011420.2"/>
</dbReference>
<dbReference type="KEGG" id="rce:RC1_1209"/>
<keyword evidence="2" id="KW-1185">Reference proteome</keyword>
<dbReference type="SUPFAM" id="SSF64288">
    <property type="entry name" value="Chorismate lyase-like"/>
    <property type="match status" value="1"/>
</dbReference>
<evidence type="ECO:0000313" key="2">
    <source>
        <dbReference type="Proteomes" id="UP000001591"/>
    </source>
</evidence>
<proteinExistence type="predicted"/>
<dbReference type="Gene3D" id="3.40.1410.10">
    <property type="entry name" value="Chorismate lyase-like"/>
    <property type="match status" value="1"/>
</dbReference>
<evidence type="ECO:0000313" key="1">
    <source>
        <dbReference type="EMBL" id="ACI98623.1"/>
    </source>
</evidence>
<gene>
    <name evidence="1" type="ordered locus">RC1_1209</name>
</gene>
<dbReference type="AlphaFoldDB" id="B6ISV2"/>